<sequence length="165" mass="18974">MVRYRRSRVPDGTFFFTVNLRDRRGDALVRHVDLLREAWRAAKVRVPHDIVAAVVLPDHMHAVIAMRDGAGDYSRLWQGIKSGFTRRVCPLGRSPWQARFWEHCIRDGDDLQAHVDYVHVNPLKHGLVARVSDWPHSTFHRYVAKGWLPPDWAGTLGRSGAHGKR</sequence>
<proteinExistence type="predicted"/>
<dbReference type="GO" id="GO:0006313">
    <property type="term" value="P:DNA transposition"/>
    <property type="evidence" value="ECO:0007669"/>
    <property type="project" value="InterPro"/>
</dbReference>
<dbReference type="RefSeq" id="WP_182688707.1">
    <property type="nucleotide sequence ID" value="NZ_JACHTF010000021.1"/>
</dbReference>
<dbReference type="InterPro" id="IPR002686">
    <property type="entry name" value="Transposase_17"/>
</dbReference>
<organism evidence="2 3">
    <name type="scientific">Marilutibacter spongiae</name>
    <dbReference type="NCBI Taxonomy" id="2025720"/>
    <lineage>
        <taxon>Bacteria</taxon>
        <taxon>Pseudomonadati</taxon>
        <taxon>Pseudomonadota</taxon>
        <taxon>Gammaproteobacteria</taxon>
        <taxon>Lysobacterales</taxon>
        <taxon>Lysobacteraceae</taxon>
        <taxon>Marilutibacter</taxon>
    </lineage>
</organism>
<dbReference type="SUPFAM" id="SSF143422">
    <property type="entry name" value="Transposase IS200-like"/>
    <property type="match status" value="1"/>
</dbReference>
<protein>
    <submittedName>
        <fullName evidence="2">Transposase</fullName>
    </submittedName>
</protein>
<dbReference type="GO" id="GO:0043565">
    <property type="term" value="F:sequence-specific DNA binding"/>
    <property type="evidence" value="ECO:0007669"/>
    <property type="project" value="TreeGrafter"/>
</dbReference>
<accession>A0A7W3TPN2</accession>
<dbReference type="SMART" id="SM01321">
    <property type="entry name" value="Y1_Tnp"/>
    <property type="match status" value="1"/>
</dbReference>
<dbReference type="Gene3D" id="3.30.70.1290">
    <property type="entry name" value="Transposase IS200-like"/>
    <property type="match status" value="1"/>
</dbReference>
<dbReference type="PANTHER" id="PTHR36966">
    <property type="entry name" value="REP-ASSOCIATED TYROSINE TRANSPOSASE"/>
    <property type="match status" value="1"/>
</dbReference>
<keyword evidence="3" id="KW-1185">Reference proteome</keyword>
<name>A0A7W3TPN2_9GAMM</name>
<dbReference type="InterPro" id="IPR036515">
    <property type="entry name" value="Transposase_17_sf"/>
</dbReference>
<evidence type="ECO:0000313" key="3">
    <source>
        <dbReference type="Proteomes" id="UP000523196"/>
    </source>
</evidence>
<evidence type="ECO:0000259" key="1">
    <source>
        <dbReference type="SMART" id="SM01321"/>
    </source>
</evidence>
<dbReference type="GO" id="GO:0004803">
    <property type="term" value="F:transposase activity"/>
    <property type="evidence" value="ECO:0007669"/>
    <property type="project" value="InterPro"/>
</dbReference>
<dbReference type="InterPro" id="IPR052715">
    <property type="entry name" value="RAYT_transposase"/>
</dbReference>
<reference evidence="2 3" key="1">
    <citation type="submission" date="2020-08" db="EMBL/GenBank/DDBJ databases">
        <authorList>
            <person name="Xu S."/>
            <person name="Li A."/>
        </authorList>
    </citation>
    <scope>NUCLEOTIDE SEQUENCE [LARGE SCALE GENOMIC DNA]</scope>
    <source>
        <strain evidence="2 3">119BY6-57</strain>
    </source>
</reference>
<dbReference type="Proteomes" id="UP000523196">
    <property type="component" value="Unassembled WGS sequence"/>
</dbReference>
<gene>
    <name evidence="2" type="ORF">H4F98_15325</name>
</gene>
<feature type="domain" description="Transposase IS200-like" evidence="1">
    <location>
        <begin position="9"/>
        <end position="121"/>
    </location>
</feature>
<comment type="caution">
    <text evidence="2">The sequence shown here is derived from an EMBL/GenBank/DDBJ whole genome shotgun (WGS) entry which is preliminary data.</text>
</comment>
<dbReference type="EMBL" id="JACHTF010000021">
    <property type="protein sequence ID" value="MBB1061944.1"/>
    <property type="molecule type" value="Genomic_DNA"/>
</dbReference>
<dbReference type="PANTHER" id="PTHR36966:SF1">
    <property type="entry name" value="REP-ASSOCIATED TYROSINE TRANSPOSASE"/>
    <property type="match status" value="1"/>
</dbReference>
<evidence type="ECO:0000313" key="2">
    <source>
        <dbReference type="EMBL" id="MBB1061944.1"/>
    </source>
</evidence>
<dbReference type="NCBIfam" id="NF047646">
    <property type="entry name" value="REP_Tyr_transpos"/>
    <property type="match status" value="1"/>
</dbReference>
<dbReference type="AlphaFoldDB" id="A0A7W3TPN2"/>